<evidence type="ECO:0000256" key="1">
    <source>
        <dbReference type="SAM" id="Phobius"/>
    </source>
</evidence>
<feature type="transmembrane region" description="Helical" evidence="1">
    <location>
        <begin position="293"/>
        <end position="312"/>
    </location>
</feature>
<feature type="transmembrane region" description="Helical" evidence="1">
    <location>
        <begin position="266"/>
        <end position="287"/>
    </location>
</feature>
<feature type="transmembrane region" description="Helical" evidence="1">
    <location>
        <begin position="242"/>
        <end position="259"/>
    </location>
</feature>
<dbReference type="EMBL" id="JAABLM010000006">
    <property type="protein sequence ID" value="NBL64854.1"/>
    <property type="molecule type" value="Genomic_DNA"/>
</dbReference>
<feature type="domain" description="Lnb-like transmembrane" evidence="4">
    <location>
        <begin position="260"/>
        <end position="342"/>
    </location>
</feature>
<dbReference type="Pfam" id="PF13387">
    <property type="entry name" value="Lnb_N"/>
    <property type="match status" value="1"/>
</dbReference>
<comment type="caution">
    <text evidence="5">The sequence shown here is derived from an EMBL/GenBank/DDBJ whole genome shotgun (WGS) entry which is preliminary data.</text>
</comment>
<evidence type="ECO:0000313" key="6">
    <source>
        <dbReference type="Proteomes" id="UP000798602"/>
    </source>
</evidence>
<proteinExistence type="predicted"/>
<evidence type="ECO:0000313" key="5">
    <source>
        <dbReference type="EMBL" id="NBL64854.1"/>
    </source>
</evidence>
<dbReference type="Proteomes" id="UP000798602">
    <property type="component" value="Unassembled WGS sequence"/>
</dbReference>
<sequence>MSKIFLFLFLSLTQIVSAQNTLSENAQVSILTVGTANESHTLYGHTGLRVKDQKRAIDIVYNFGYFDFNTPYFLAKFVKGDLQYFVATNSYASFLENYRQENRSVYEQTLDLTLAQKQQLFDNLNQILFSNERFYTYKFIDRNCTTMVIDEVNKVLGGKIIDTKKPVNETYREILNPYLSKNFYQQLGVNIIFGNKTDQPAEKLFLPLELLEVLRTTKFNGKPLTTNTEILFEAQPVTSKSIWNNPITYAMAILSVIIFRKKYLTAFFFMLLGIFGVFLSSVGFYSLHEEVLANYNILLFNPIHILTAIFLLRKKQKPLKLTAIVTLICLAIYFTIVITRDQFWLLFPVMITAGYFLFRFAFAKNTQVIR</sequence>
<feature type="transmembrane region" description="Helical" evidence="1">
    <location>
        <begin position="319"/>
        <end position="338"/>
    </location>
</feature>
<gene>
    <name evidence="5" type="ORF">GV828_06525</name>
</gene>
<dbReference type="RefSeq" id="WP_166536682.1">
    <property type="nucleotide sequence ID" value="NZ_JAABLM010000006.1"/>
</dbReference>
<evidence type="ECO:0000256" key="2">
    <source>
        <dbReference type="SAM" id="SignalP"/>
    </source>
</evidence>
<evidence type="ECO:0000259" key="4">
    <source>
        <dbReference type="Pfam" id="PF25221"/>
    </source>
</evidence>
<dbReference type="Pfam" id="PF25221">
    <property type="entry name" value="5TMH_Lnb"/>
    <property type="match status" value="1"/>
</dbReference>
<feature type="domain" description="Lnb N-terminal periplasmic" evidence="3">
    <location>
        <begin position="24"/>
        <end position="175"/>
    </location>
</feature>
<protein>
    <submittedName>
        <fullName evidence="5">DUF4105 domain-containing protein</fullName>
    </submittedName>
</protein>
<evidence type="ECO:0000259" key="3">
    <source>
        <dbReference type="Pfam" id="PF13387"/>
    </source>
</evidence>
<accession>A0ABW9Z849</accession>
<keyword evidence="6" id="KW-1185">Reference proteome</keyword>
<keyword evidence="1" id="KW-0812">Transmembrane</keyword>
<keyword evidence="1" id="KW-0472">Membrane</keyword>
<dbReference type="InterPro" id="IPR025178">
    <property type="entry name" value="Lnb_N"/>
</dbReference>
<reference evidence="6" key="1">
    <citation type="submission" date="2020-01" db="EMBL/GenBank/DDBJ databases">
        <title>Sphingomonas sp. strain CSW-10.</title>
        <authorList>
            <person name="Chen W.-M."/>
        </authorList>
    </citation>
    <scope>NUCLEOTIDE SEQUENCE [LARGE SCALE GENOMIC DNA]</scope>
    <source>
        <strain evidence="6">NST-5</strain>
    </source>
</reference>
<feature type="chain" id="PRO_5047425289" evidence="2">
    <location>
        <begin position="19"/>
        <end position="370"/>
    </location>
</feature>
<keyword evidence="1" id="KW-1133">Transmembrane helix</keyword>
<name>A0ABW9Z849_9FLAO</name>
<feature type="transmembrane region" description="Helical" evidence="1">
    <location>
        <begin position="344"/>
        <end position="362"/>
    </location>
</feature>
<keyword evidence="2" id="KW-0732">Signal</keyword>
<feature type="signal peptide" evidence="2">
    <location>
        <begin position="1"/>
        <end position="18"/>
    </location>
</feature>
<dbReference type="InterPro" id="IPR057436">
    <property type="entry name" value="5TMH_Lnb"/>
</dbReference>
<organism evidence="5 6">
    <name type="scientific">Flavobacterium ichthyis</name>
    <dbReference type="NCBI Taxonomy" id="2698827"/>
    <lineage>
        <taxon>Bacteria</taxon>
        <taxon>Pseudomonadati</taxon>
        <taxon>Bacteroidota</taxon>
        <taxon>Flavobacteriia</taxon>
        <taxon>Flavobacteriales</taxon>
        <taxon>Flavobacteriaceae</taxon>
        <taxon>Flavobacterium</taxon>
    </lineage>
</organism>